<dbReference type="Proteomes" id="UP000250140">
    <property type="component" value="Unassembled WGS sequence"/>
</dbReference>
<dbReference type="GO" id="GO:0006633">
    <property type="term" value="P:fatty acid biosynthetic process"/>
    <property type="evidence" value="ECO:0007669"/>
    <property type="project" value="InterPro"/>
</dbReference>
<dbReference type="PANTHER" id="PTHR43775:SF45">
    <property type="entry name" value="CONIDIAL PIGMENT POLYKETIDE SYNTHASE ALB1"/>
    <property type="match status" value="1"/>
</dbReference>
<dbReference type="InterPro" id="IPR001227">
    <property type="entry name" value="Ac_transferase_dom_sf"/>
</dbReference>
<dbReference type="SUPFAM" id="SSF47336">
    <property type="entry name" value="ACP-like"/>
    <property type="match status" value="2"/>
</dbReference>
<dbReference type="InterPro" id="IPR029058">
    <property type="entry name" value="AB_hydrolase_fold"/>
</dbReference>
<keyword evidence="2" id="KW-0596">Phosphopantetheine</keyword>
<dbReference type="GO" id="GO:0044550">
    <property type="term" value="P:secondary metabolite biosynthetic process"/>
    <property type="evidence" value="ECO:0007669"/>
    <property type="project" value="TreeGrafter"/>
</dbReference>
<dbReference type="GO" id="GO:0031177">
    <property type="term" value="F:phosphopantetheine binding"/>
    <property type="evidence" value="ECO:0007669"/>
    <property type="project" value="InterPro"/>
</dbReference>
<dbReference type="FunFam" id="3.10.129.110:FF:000001">
    <property type="entry name" value="Sterigmatocystin biosynthesis polyketide synthase"/>
    <property type="match status" value="1"/>
</dbReference>
<dbReference type="Pfam" id="PF22621">
    <property type="entry name" value="CurL-like_PKS_C"/>
    <property type="match status" value="1"/>
</dbReference>
<dbReference type="Gene3D" id="3.40.50.1820">
    <property type="entry name" value="alpha/beta hydrolase"/>
    <property type="match status" value="1"/>
</dbReference>
<evidence type="ECO:0000256" key="7">
    <source>
        <dbReference type="ARBA" id="ARBA00055753"/>
    </source>
</evidence>
<proteinExistence type="predicted"/>
<dbReference type="OrthoDB" id="329835at2759"/>
<feature type="active site" description="Proton donor; for dehydratase activity" evidence="8">
    <location>
        <position position="1504"/>
    </location>
</feature>
<dbReference type="FunFam" id="3.40.47.10:FF:000031">
    <property type="entry name" value="Sterigmatocystin biosynthesis polyketide synthase"/>
    <property type="match status" value="1"/>
</dbReference>
<dbReference type="InterPro" id="IPR020806">
    <property type="entry name" value="PKS_PP-bd"/>
</dbReference>
<dbReference type="InterPro" id="IPR014030">
    <property type="entry name" value="Ketoacyl_synth_N"/>
</dbReference>
<feature type="domain" description="Ketosynthase family 3 (KS3)" evidence="11">
    <location>
        <begin position="370"/>
        <end position="800"/>
    </location>
</feature>
<evidence type="ECO:0000259" key="10">
    <source>
        <dbReference type="PROSITE" id="PS50075"/>
    </source>
</evidence>
<dbReference type="SMART" id="SM00825">
    <property type="entry name" value="PKS_KS"/>
    <property type="match status" value="1"/>
</dbReference>
<dbReference type="EMBL" id="KV748568">
    <property type="protein sequence ID" value="OCL14472.1"/>
    <property type="molecule type" value="Genomic_DNA"/>
</dbReference>
<dbReference type="InterPro" id="IPR042104">
    <property type="entry name" value="PKS_dehydratase_sf"/>
</dbReference>
<keyword evidence="3" id="KW-0597">Phosphoprotein</keyword>
<dbReference type="InterPro" id="IPR049900">
    <property type="entry name" value="PKS_mFAS_DH"/>
</dbReference>
<dbReference type="Gene3D" id="3.30.70.3290">
    <property type="match status" value="1"/>
</dbReference>
<dbReference type="Gene3D" id="3.40.366.10">
    <property type="entry name" value="Malonyl-Coenzyme A Acyl Carrier Protein, domain 2"/>
    <property type="match status" value="3"/>
</dbReference>
<evidence type="ECO:0000256" key="1">
    <source>
        <dbReference type="ARBA" id="ARBA00001957"/>
    </source>
</evidence>
<feature type="domain" description="Carrier" evidence="10">
    <location>
        <begin position="1765"/>
        <end position="1842"/>
    </location>
</feature>
<dbReference type="SMART" id="SM00827">
    <property type="entry name" value="PKS_AT"/>
    <property type="match status" value="1"/>
</dbReference>
<dbReference type="InterPro" id="IPR050091">
    <property type="entry name" value="PKS_NRPS_Biosynth_Enz"/>
</dbReference>
<dbReference type="PROSITE" id="PS52019">
    <property type="entry name" value="PKS_MFAS_DH"/>
    <property type="match status" value="1"/>
</dbReference>
<dbReference type="GO" id="GO:0004312">
    <property type="term" value="F:fatty acid synthase activity"/>
    <property type="evidence" value="ECO:0007669"/>
    <property type="project" value="TreeGrafter"/>
</dbReference>
<dbReference type="NCBIfam" id="TIGR04532">
    <property type="entry name" value="PT_fungal_PKS"/>
    <property type="match status" value="1"/>
</dbReference>
<evidence type="ECO:0000256" key="6">
    <source>
        <dbReference type="ARBA" id="ARBA00023268"/>
    </source>
</evidence>
<reference evidence="13 14" key="1">
    <citation type="journal article" date="2016" name="Nat. Commun.">
        <title>Ectomycorrhizal ecology is imprinted in the genome of the dominant symbiotic fungus Cenococcum geophilum.</title>
        <authorList>
            <consortium name="DOE Joint Genome Institute"/>
            <person name="Peter M."/>
            <person name="Kohler A."/>
            <person name="Ohm R.A."/>
            <person name="Kuo A."/>
            <person name="Krutzmann J."/>
            <person name="Morin E."/>
            <person name="Arend M."/>
            <person name="Barry K.W."/>
            <person name="Binder M."/>
            <person name="Choi C."/>
            <person name="Clum A."/>
            <person name="Copeland A."/>
            <person name="Grisel N."/>
            <person name="Haridas S."/>
            <person name="Kipfer T."/>
            <person name="LaButti K."/>
            <person name="Lindquist E."/>
            <person name="Lipzen A."/>
            <person name="Maire R."/>
            <person name="Meier B."/>
            <person name="Mihaltcheva S."/>
            <person name="Molinier V."/>
            <person name="Murat C."/>
            <person name="Poggeler S."/>
            <person name="Quandt C.A."/>
            <person name="Sperisen C."/>
            <person name="Tritt A."/>
            <person name="Tisserant E."/>
            <person name="Crous P.W."/>
            <person name="Henrissat B."/>
            <person name="Nehls U."/>
            <person name="Egli S."/>
            <person name="Spatafora J.W."/>
            <person name="Grigoriev I.V."/>
            <person name="Martin F.M."/>
        </authorList>
    </citation>
    <scope>NUCLEOTIDE SEQUENCE [LARGE SCALE GENOMIC DNA]</scope>
    <source>
        <strain evidence="13 14">CBS 207.34</strain>
    </source>
</reference>
<feature type="compositionally biased region" description="Low complexity" evidence="9">
    <location>
        <begin position="1734"/>
        <end position="1744"/>
    </location>
</feature>
<dbReference type="FunFam" id="3.40.50.1820:FF:000116">
    <property type="entry name" value="Sterigmatocystin biosynthesis polyketide synthase"/>
    <property type="match status" value="1"/>
</dbReference>
<feature type="domain" description="Carrier" evidence="10">
    <location>
        <begin position="1651"/>
        <end position="1725"/>
    </location>
</feature>
<feature type="region of interest" description="Disordered" evidence="9">
    <location>
        <begin position="1734"/>
        <end position="1765"/>
    </location>
</feature>
<comment type="cofactor">
    <cofactor evidence="1">
        <name>pantetheine 4'-phosphate</name>
        <dbReference type="ChEBI" id="CHEBI:47942"/>
    </cofactor>
</comment>
<dbReference type="InterPro" id="IPR030918">
    <property type="entry name" value="PT_fungal_PKS"/>
</dbReference>
<feature type="compositionally biased region" description="Polar residues" evidence="9">
    <location>
        <begin position="1753"/>
        <end position="1762"/>
    </location>
</feature>
<dbReference type="InterPro" id="IPR020841">
    <property type="entry name" value="PKS_Beta-ketoAc_synthase_dom"/>
</dbReference>
<feature type="region of interest" description="C-terminal hotdog fold" evidence="8">
    <location>
        <begin position="1444"/>
        <end position="1591"/>
    </location>
</feature>
<dbReference type="InterPro" id="IPR009081">
    <property type="entry name" value="PP-bd_ACP"/>
</dbReference>
<dbReference type="Pfam" id="PF16073">
    <property type="entry name" value="SAT"/>
    <property type="match status" value="1"/>
</dbReference>
<dbReference type="InterPro" id="IPR018201">
    <property type="entry name" value="Ketoacyl_synth_AS"/>
</dbReference>
<dbReference type="SMART" id="SM00823">
    <property type="entry name" value="PKS_PP"/>
    <property type="match status" value="2"/>
</dbReference>
<dbReference type="SUPFAM" id="SSF53474">
    <property type="entry name" value="alpha/beta-Hydrolases"/>
    <property type="match status" value="1"/>
</dbReference>
<dbReference type="Gene3D" id="3.10.129.110">
    <property type="entry name" value="Polyketide synthase dehydratase"/>
    <property type="match status" value="1"/>
</dbReference>
<evidence type="ECO:0000259" key="12">
    <source>
        <dbReference type="PROSITE" id="PS52019"/>
    </source>
</evidence>
<dbReference type="SUPFAM" id="SSF52151">
    <property type="entry name" value="FabD/lysophospholipase-like"/>
    <property type="match status" value="2"/>
</dbReference>
<dbReference type="Pfam" id="PF02801">
    <property type="entry name" value="Ketoacyl-synt_C"/>
    <property type="match status" value="1"/>
</dbReference>
<keyword evidence="4" id="KW-0808">Transferase</keyword>
<dbReference type="Pfam" id="PF14765">
    <property type="entry name" value="PS-DH"/>
    <property type="match status" value="1"/>
</dbReference>
<name>A0A8E2FC56_9PEZI</name>
<dbReference type="InterPro" id="IPR014043">
    <property type="entry name" value="Acyl_transferase_dom"/>
</dbReference>
<dbReference type="InterPro" id="IPR006162">
    <property type="entry name" value="Ppantetheine_attach_site"/>
</dbReference>
<dbReference type="Gene3D" id="1.10.1200.10">
    <property type="entry name" value="ACP-like"/>
    <property type="match status" value="2"/>
</dbReference>
<dbReference type="FunFam" id="3.40.366.10:FF:000002">
    <property type="entry name" value="Probable polyketide synthase 2"/>
    <property type="match status" value="1"/>
</dbReference>
<evidence type="ECO:0000256" key="9">
    <source>
        <dbReference type="SAM" id="MobiDB-lite"/>
    </source>
</evidence>
<dbReference type="GO" id="GO:0004315">
    <property type="term" value="F:3-oxoacyl-[acyl-carrier-protein] synthase activity"/>
    <property type="evidence" value="ECO:0007669"/>
    <property type="project" value="InterPro"/>
</dbReference>
<evidence type="ECO:0000313" key="13">
    <source>
        <dbReference type="EMBL" id="OCL14472.1"/>
    </source>
</evidence>
<evidence type="ECO:0000256" key="4">
    <source>
        <dbReference type="ARBA" id="ARBA00022679"/>
    </source>
</evidence>
<dbReference type="Pfam" id="PF00698">
    <property type="entry name" value="Acyl_transf_1"/>
    <property type="match status" value="1"/>
</dbReference>
<dbReference type="PROSITE" id="PS00606">
    <property type="entry name" value="KS3_1"/>
    <property type="match status" value="1"/>
</dbReference>
<dbReference type="InterPro" id="IPR036736">
    <property type="entry name" value="ACP-like_sf"/>
</dbReference>
<feature type="region of interest" description="N-terminal hotdog fold" evidence="8">
    <location>
        <begin position="1285"/>
        <end position="1416"/>
    </location>
</feature>
<dbReference type="SUPFAM" id="SSF53901">
    <property type="entry name" value="Thiolase-like"/>
    <property type="match status" value="1"/>
</dbReference>
<dbReference type="PROSITE" id="PS52004">
    <property type="entry name" value="KS3_2"/>
    <property type="match status" value="1"/>
</dbReference>
<evidence type="ECO:0000313" key="14">
    <source>
        <dbReference type="Proteomes" id="UP000250140"/>
    </source>
</evidence>
<comment type="function">
    <text evidence="7">Non-reducing polyketide synthase; part of a gene cluster that mediates the biosynthesis of a yet unidentified natural product.</text>
</comment>
<keyword evidence="5" id="KW-0677">Repeat</keyword>
<dbReference type="PANTHER" id="PTHR43775">
    <property type="entry name" value="FATTY ACID SYNTHASE"/>
    <property type="match status" value="1"/>
</dbReference>
<dbReference type="Pfam" id="PF00975">
    <property type="entry name" value="Thioesterase"/>
    <property type="match status" value="1"/>
</dbReference>
<feature type="active site" description="Proton acceptor; for dehydratase activity" evidence="8">
    <location>
        <position position="1317"/>
    </location>
</feature>
<dbReference type="CDD" id="cd00833">
    <property type="entry name" value="PKS"/>
    <property type="match status" value="1"/>
</dbReference>
<dbReference type="FunFam" id="1.10.1200.10:FF:000011">
    <property type="entry name" value="Sterigmatocystin biosynthesis polyketide synthase"/>
    <property type="match status" value="1"/>
</dbReference>
<dbReference type="InterPro" id="IPR001031">
    <property type="entry name" value="Thioesterase"/>
</dbReference>
<accession>A0A8E2FC56</accession>
<dbReference type="Pfam" id="PF00109">
    <property type="entry name" value="ketoacyl-synt"/>
    <property type="match status" value="1"/>
</dbReference>
<evidence type="ECO:0000256" key="3">
    <source>
        <dbReference type="ARBA" id="ARBA00022553"/>
    </source>
</evidence>
<dbReference type="InterPro" id="IPR032088">
    <property type="entry name" value="SAT"/>
</dbReference>
<gene>
    <name evidence="13" type="ORF">AOQ84DRAFT_29235</name>
</gene>
<dbReference type="InterPro" id="IPR016035">
    <property type="entry name" value="Acyl_Trfase/lysoPLipase"/>
</dbReference>
<dbReference type="Pfam" id="PF00550">
    <property type="entry name" value="PP-binding"/>
    <property type="match status" value="2"/>
</dbReference>
<organism evidence="13 14">
    <name type="scientific">Glonium stellatum</name>
    <dbReference type="NCBI Taxonomy" id="574774"/>
    <lineage>
        <taxon>Eukaryota</taxon>
        <taxon>Fungi</taxon>
        <taxon>Dikarya</taxon>
        <taxon>Ascomycota</taxon>
        <taxon>Pezizomycotina</taxon>
        <taxon>Dothideomycetes</taxon>
        <taxon>Pleosporomycetidae</taxon>
        <taxon>Gloniales</taxon>
        <taxon>Gloniaceae</taxon>
        <taxon>Glonium</taxon>
    </lineage>
</organism>
<keyword evidence="6" id="KW-0511">Multifunctional enzyme</keyword>
<protein>
    <submittedName>
        <fullName evidence="13">Conidial yellow pigment biosynthesis polyketide synthase</fullName>
    </submittedName>
</protein>
<dbReference type="InterPro" id="IPR014031">
    <property type="entry name" value="Ketoacyl_synth_C"/>
</dbReference>
<evidence type="ECO:0000259" key="11">
    <source>
        <dbReference type="PROSITE" id="PS52004"/>
    </source>
</evidence>
<sequence length="2130" mass="230857">MDKSTQVLLFGDQTTPFHASLRRLLSIKHNGILSTFFERVYYALRVEVGRLPVAFQDQFPRFTSLLDLLARCGDSPRNPALESAFHTLNQLACFISHYGQGSQTYPSPSESHIVGICTGLLSSAAISTSQTWAELFPAAIEAILIAFRTGLRTTQVRDDIERQSKASQSWSMIVALQAQRAAVALQAFEEDNGIPHASQPYISTITPNNVTISGPPSVLDQLMKVSPFSESKPVKVSVFAPYHTSHLYTEADVDSILATSSKEILSSYKPRIPVFSDVTGQIISASDYGSLLRTTLTEILMEPIRWDKLLEGTADTLRNAGYSQCTISPFIANGSQSLAAALSHNGFTGVKIDSDYADPNTVPDTARPKQSKIAIVGFSGRFPDAASTDKFWEILHKGLDVHREIPKDRFDVDAHWDPTGKKKNTSRVRHGCFIEEPGLFDARFFNMSPREAANADPGQRLAITTAYEAFEMAGFVPNRTSSTQRDRVGIFYGMTSDDWREVNSGQNVDTYFIPGGNRAFTPGRINYHFKFSGPSFSVDTACSSSFAAIHTACNSLWRGDCDTAIAGGTNVMTNPDNFAGLDRGHFLSTTGNCNTFDDAANGYCRADAVGTIILKRLEDAEADCDPIYGVILGAYTNHSAEAESMTRPHVGAQAFIFDKMLNTANVDPLDVSYIEMHGTGTQAGDAVEMGSVLQVFAPQEGKRPKQPLHLGSAKANIGHAESASGVASLIKVLMMMKKNEIPPHCGIKTKINHSFPDLGARNVHIARKPTEWARPENGKRTVFMNNFSAAGGNTALLMEDAPLAYSVDAKDPRSTHMVAVSGRSIASLKKNLESLAKFLEEKPETSLPALSYTTTARRMHHNHRVTVNGASIQAISQKLKDSALRQDLKPVPAKLPNVAFAFTGQGVLQSGMGKQLFENFVQFRSDIQRFDRIGQSHGFPSIQPLIDGGITDVENISPVVAQLGTTCMQMALTRLWASWGVTPSAVVGHSLGEYAALNAAGVLSASDTIYLTGKRAQLLVARCTMGTHSMLAVKSSLAQVGTYLVGKACEVACINGPNDLVLSAANTVIDSLSEELAVAKFKCTKLKVPYAFHSAQVEAILSDFEAVAQHIRFAKPSIPFISPLLAEVVEGEGVLNHIYLSRACRETVDFVSGMNAALDNKTVTEKTLWVELGSHPVCSGMVKAIIGTDAVTLPSLQRNKDTFEILAGSLSGLHLAGIEINWNEYHRDFKSSHRVLELPAYNWDAKTYWIQYNNDFCLTKGDVPAPVAALPAPPVQSKLSTSSMQRMIEQNLDAAKPSLVMESDVQEPSLVGSIQGHKVNGTPLCPSSLYADIALTLGDYLITNSKTKPNATGMDVADMVVKNPLIATGEKQLFRASAVADWAEKKIAVQIYSVNKEGKKTIDHANCTVKLGDNDAWLADWKRNSYLIKSRIQALHDGVDDGQTHKIKRGMAYKLFGAIVEYDQQYKGMEEIVLNSEDLETSTRVNFQKDPTNGNFYLSPYWIDSLGQVTGFTMNANDGVDSKTQVFVNHGWDSMRVATRLSAEKTYQTYVKMQNIGGTMHAGDVYIFDGDAIVAVYGGVKFQGVPRRVLDHLLPGAGISKSVPAAKAAAPKAAPKSVPVPAAAVSAKLVNRKASQALPTPAISASKPTGPSIADKALAIIAEEVGLQVSELVPSASFADFGVDSLLSLNISGRIREELDFQVESSLFNDCPTVKDLLAFLPGGSPAVQVLSSASSSTYPSTPETESEVALDNESSSGSQTSIEDDDAGVIDSIRRVLSEEIGVKEHEITGSLDLGELGLDSLLSLNVLGRLREELEMELPSDLFANNNCLDAVEAALGIKSKPVITPEVAAVRVKELSIPLKPKTTAATLPRASSILLQGSSRTSTKQLFLFPDGSGSSTSYAPLPRIAPDVAVFGLNCPYMMNPQDMKCGLADLTAPYLDEIRRRQPHGPYYLGGWSAGGICAYDAAQQLVKAGEKVERLILLDTPFPIGLEKLPPRLYDFFNSVGLFGQGDAPPPSWLLPHFLAFIDALDTYKAVPFQGPAPKTHIIWAEDGVCKDPNSPRPEMRADDPREMKWLLNNRADLGPNGWDQLVGAGQVVVKSMHNANHFTMMEGDKARELSQFIESALA</sequence>
<feature type="domain" description="PKS/mFAS DH" evidence="12">
    <location>
        <begin position="1285"/>
        <end position="1591"/>
    </location>
</feature>
<evidence type="ECO:0000256" key="5">
    <source>
        <dbReference type="ARBA" id="ARBA00022737"/>
    </source>
</evidence>
<evidence type="ECO:0000256" key="8">
    <source>
        <dbReference type="PROSITE-ProRule" id="PRU01363"/>
    </source>
</evidence>
<evidence type="ECO:0000256" key="2">
    <source>
        <dbReference type="ARBA" id="ARBA00022450"/>
    </source>
</evidence>
<dbReference type="InterPro" id="IPR016039">
    <property type="entry name" value="Thiolase-like"/>
</dbReference>
<dbReference type="PROSITE" id="PS50075">
    <property type="entry name" value="CARRIER"/>
    <property type="match status" value="2"/>
</dbReference>
<dbReference type="Gene3D" id="3.40.47.10">
    <property type="match status" value="1"/>
</dbReference>
<keyword evidence="14" id="KW-1185">Reference proteome</keyword>
<dbReference type="PROSITE" id="PS00012">
    <property type="entry name" value="PHOSPHOPANTETHEINE"/>
    <property type="match status" value="2"/>
</dbReference>
<dbReference type="InterPro" id="IPR049551">
    <property type="entry name" value="PKS_DH_C"/>
</dbReference>